<feature type="compositionally biased region" description="Acidic residues" evidence="1">
    <location>
        <begin position="983"/>
        <end position="996"/>
    </location>
</feature>
<feature type="compositionally biased region" description="Basic and acidic residues" evidence="1">
    <location>
        <begin position="600"/>
        <end position="609"/>
    </location>
</feature>
<keyword evidence="3" id="KW-1185">Reference proteome</keyword>
<dbReference type="EMBL" id="JASBNA010000032">
    <property type="protein sequence ID" value="KAK7683079.1"/>
    <property type="molecule type" value="Genomic_DNA"/>
</dbReference>
<proteinExistence type="predicted"/>
<feature type="compositionally biased region" description="Acidic residues" evidence="1">
    <location>
        <begin position="851"/>
        <end position="865"/>
    </location>
</feature>
<feature type="compositionally biased region" description="Basic and acidic residues" evidence="1">
    <location>
        <begin position="892"/>
        <end position="903"/>
    </location>
</feature>
<feature type="compositionally biased region" description="Low complexity" evidence="1">
    <location>
        <begin position="866"/>
        <end position="879"/>
    </location>
</feature>
<feature type="compositionally biased region" description="Low complexity" evidence="1">
    <location>
        <begin position="565"/>
        <end position="579"/>
    </location>
</feature>
<feature type="compositionally biased region" description="Acidic residues" evidence="1">
    <location>
        <begin position="1004"/>
        <end position="1041"/>
    </location>
</feature>
<dbReference type="AlphaFoldDB" id="A0AAW0FY12"/>
<feature type="compositionally biased region" description="Basic and acidic residues" evidence="1">
    <location>
        <begin position="281"/>
        <end position="299"/>
    </location>
</feature>
<feature type="region of interest" description="Disordered" evidence="1">
    <location>
        <begin position="846"/>
        <end position="1041"/>
    </location>
</feature>
<accession>A0AAW0FY12</accession>
<feature type="region of interest" description="Disordered" evidence="1">
    <location>
        <begin position="191"/>
        <end position="305"/>
    </location>
</feature>
<sequence>MKTAMNKPLSQGATATGRPARSEEQALLWALTFMVREAVLVAPDNMEKKEAMYYFNGVYEHLKSVWVRIRDALSDITEGVPYILSSFAYLRVPQDRHVSGCWKKEDFLQAFYLSPAYMDFYDRRPTFCDDLEWPKSVDVHPFWCKLVIDLNAARAIQDQPPLVLCLESPLFNTHPRFPLFSTLFQSQYQPLTASTSGKSKRPRTFTEDEDDAGPASRVTRTNVPSGSASKTSATAVKSSGSIVPTKPKSKRLRRDLETEDVEMVDVASGSSRPSAIPQPSGDRKGKGREVVPPEDHQPDPQETSDLSQFANQDVMFEAALKEQLSPIPCESCAQGGHDCFVALRHFHGCWRCKVGSNGCSLVPKNGIDAKKKLKNLKVPANWPWYITLVYHVLNVLALDTNKGPHQLPPDYIDVDIPLFPSSEKVLSVVKPLTTKEVQTIGHEKKLLKAPVNYALPRLLSKAVESRRLESPKWPLLPKDARARFENILRQAENGSLHRPWMAQPSEDVPERGRSRSRAPATATGEKVRSQPQPRTRASSRPSGKTQLPSEPVDLDHPTSVPPTAPSSSKAKALSRATSTPRVVKLAKSKPRSTSRKPKKTPVEKPEVPRAVRGKSIKVNRKEVADEDKSSSVKRAFVGKRPPRTMKRVPSNTDEDEGMYVAFEQLISSSNLLQVTLKAVDDMAVEGAEVFLTEPTSLVENTQAPGPSGLLSGQVEDLQSHNTPVNMELLSAALLAQRQEILEDITDALSGERGEINSQIQSGLYKLTETSLTALADGWLRAAENSTKVVFEGMAAGVTDIVDKKLSSFLQNVEAHIDEKIDRSINDLKDFVQAALDSKLTARLINIKQSPEEESDSDEVDDDQESVTEVAAEPEVVSEPLAQSEEMLESSDGDGHELEVSRSDGEEESSSPLQVRAGMHFIVDNYASSSEDSTDLPVPMLTTESGVADDPGVTTDEREPDGGSFTLERRDENPVADQQQPDEAIAETDADDGDSETDGPSGMELDADADGDADTEEDELEEGEIGQSDEEVGKDEDAMVED</sequence>
<reference evidence="2 3" key="1">
    <citation type="submission" date="2022-09" db="EMBL/GenBank/DDBJ databases">
        <authorList>
            <person name="Palmer J.M."/>
        </authorList>
    </citation>
    <scope>NUCLEOTIDE SEQUENCE [LARGE SCALE GENOMIC DNA]</scope>
    <source>
        <strain evidence="2 3">DSM 7382</strain>
    </source>
</reference>
<feature type="region of interest" description="Disordered" evidence="1">
    <location>
        <begin position="495"/>
        <end position="632"/>
    </location>
</feature>
<evidence type="ECO:0000256" key="1">
    <source>
        <dbReference type="SAM" id="MobiDB-lite"/>
    </source>
</evidence>
<feature type="compositionally biased region" description="Low complexity" evidence="1">
    <location>
        <begin position="225"/>
        <end position="241"/>
    </location>
</feature>
<gene>
    <name evidence="2" type="ORF">QCA50_013752</name>
</gene>
<name>A0AAW0FY12_9APHY</name>
<feature type="compositionally biased region" description="Basic residues" evidence="1">
    <location>
        <begin position="584"/>
        <end position="599"/>
    </location>
</feature>
<feature type="compositionally biased region" description="Polar residues" evidence="1">
    <location>
        <begin position="529"/>
        <end position="548"/>
    </location>
</feature>
<feature type="compositionally biased region" description="Basic and acidic residues" evidence="1">
    <location>
        <begin position="954"/>
        <end position="972"/>
    </location>
</feature>
<protein>
    <submittedName>
        <fullName evidence="2">Uncharacterized protein</fullName>
    </submittedName>
</protein>
<feature type="compositionally biased region" description="Basic and acidic residues" evidence="1">
    <location>
        <begin position="619"/>
        <end position="630"/>
    </location>
</feature>
<dbReference type="Proteomes" id="UP001385951">
    <property type="component" value="Unassembled WGS sequence"/>
</dbReference>
<evidence type="ECO:0000313" key="2">
    <source>
        <dbReference type="EMBL" id="KAK7683079.1"/>
    </source>
</evidence>
<organism evidence="2 3">
    <name type="scientific">Cerrena zonata</name>
    <dbReference type="NCBI Taxonomy" id="2478898"/>
    <lineage>
        <taxon>Eukaryota</taxon>
        <taxon>Fungi</taxon>
        <taxon>Dikarya</taxon>
        <taxon>Basidiomycota</taxon>
        <taxon>Agaricomycotina</taxon>
        <taxon>Agaricomycetes</taxon>
        <taxon>Polyporales</taxon>
        <taxon>Cerrenaceae</taxon>
        <taxon>Cerrena</taxon>
    </lineage>
</organism>
<evidence type="ECO:0000313" key="3">
    <source>
        <dbReference type="Proteomes" id="UP001385951"/>
    </source>
</evidence>
<comment type="caution">
    <text evidence="2">The sequence shown here is derived from an EMBL/GenBank/DDBJ whole genome shotgun (WGS) entry which is preliminary data.</text>
</comment>